<dbReference type="AlphaFoldDB" id="A0A6J8B359"/>
<evidence type="ECO:0000256" key="2">
    <source>
        <dbReference type="SAM" id="SignalP"/>
    </source>
</evidence>
<feature type="compositionally biased region" description="Basic and acidic residues" evidence="1">
    <location>
        <begin position="387"/>
        <end position="403"/>
    </location>
</feature>
<evidence type="ECO:0000313" key="3">
    <source>
        <dbReference type="EMBL" id="CAC5376872.1"/>
    </source>
</evidence>
<proteinExistence type="predicted"/>
<feature type="compositionally biased region" description="Polar residues" evidence="1">
    <location>
        <begin position="327"/>
        <end position="342"/>
    </location>
</feature>
<feature type="compositionally biased region" description="Polar residues" evidence="1">
    <location>
        <begin position="88"/>
        <end position="104"/>
    </location>
</feature>
<feature type="signal peptide" evidence="2">
    <location>
        <begin position="1"/>
        <end position="17"/>
    </location>
</feature>
<feature type="chain" id="PRO_5026958387" evidence="2">
    <location>
        <begin position="18"/>
        <end position="511"/>
    </location>
</feature>
<feature type="compositionally biased region" description="Polar residues" evidence="1">
    <location>
        <begin position="166"/>
        <end position="183"/>
    </location>
</feature>
<sequence length="511" mass="55239">MSGQLVQLYLLLEFVSQRTPAPPQPDGSMNDEDLNSPNNENEKHPNNKYQESRNGAQSEQQLNTHVPPPGYSGSMGSSTGNTEEGTGANKNSRPGPNMMSNMMQANGPLPQNCGPPPLLSTQLSTPGRPIVKGTPVPPQQLIRPDGSLNDEDHNSPNNENERHLNNKYQESRNGAQSEQQLNTHVPPPGYSESMGSSTGNTEEGTGANKNSRPGPNMMSNMMQANGPLPQNCGPPPLLSTQLSTPGRPIVKGTPVPPRQLIRPDGSLNDEDHNSPINENERHLNNKYQESRNGAQSEQQLNTHVPPPGYSESMGSSTGNTEEGKGANKNSRPGPNMMSNMKQANGPLPQNCGPPPLLSTQLSTPGRPIVKGTSVPPQPIQQLIRPDGSLKDHNSPNNENERHLNNKYQESRNGSQSEQQLNTHVPPPGYSKSMGSSTGNTKQGTGANKNSRPGPNTMSNMMQTNGPLPQMCELSKQLSSFGRPIVKEKVPSTHARRFNLKKVKKDTGSYHI</sequence>
<organism evidence="3 4">
    <name type="scientific">Mytilus coruscus</name>
    <name type="common">Sea mussel</name>
    <dbReference type="NCBI Taxonomy" id="42192"/>
    <lineage>
        <taxon>Eukaryota</taxon>
        <taxon>Metazoa</taxon>
        <taxon>Spiralia</taxon>
        <taxon>Lophotrochozoa</taxon>
        <taxon>Mollusca</taxon>
        <taxon>Bivalvia</taxon>
        <taxon>Autobranchia</taxon>
        <taxon>Pteriomorphia</taxon>
        <taxon>Mytilida</taxon>
        <taxon>Mytiloidea</taxon>
        <taxon>Mytilidae</taxon>
        <taxon>Mytilinae</taxon>
        <taxon>Mytilus</taxon>
    </lineage>
</organism>
<name>A0A6J8B359_MYTCO</name>
<accession>A0A6J8B359</accession>
<dbReference type="EMBL" id="CACVKT020002232">
    <property type="protein sequence ID" value="CAC5376872.1"/>
    <property type="molecule type" value="Genomic_DNA"/>
</dbReference>
<evidence type="ECO:0000313" key="4">
    <source>
        <dbReference type="Proteomes" id="UP000507470"/>
    </source>
</evidence>
<reference evidence="3 4" key="1">
    <citation type="submission" date="2020-06" db="EMBL/GenBank/DDBJ databases">
        <authorList>
            <person name="Li R."/>
            <person name="Bekaert M."/>
        </authorList>
    </citation>
    <scope>NUCLEOTIDE SEQUENCE [LARGE SCALE GENOMIC DNA]</scope>
    <source>
        <strain evidence="4">wild</strain>
    </source>
</reference>
<feature type="compositionally biased region" description="Low complexity" evidence="1">
    <location>
        <begin position="191"/>
        <end position="206"/>
    </location>
</feature>
<feature type="region of interest" description="Disordered" evidence="1">
    <location>
        <begin position="18"/>
        <end position="462"/>
    </location>
</feature>
<feature type="compositionally biased region" description="Basic and acidic residues" evidence="1">
    <location>
        <begin position="150"/>
        <end position="164"/>
    </location>
</feature>
<feature type="compositionally biased region" description="Polar residues" evidence="1">
    <location>
        <begin position="207"/>
        <end position="223"/>
    </location>
</feature>
<protein>
    <submittedName>
        <fullName evidence="3">Uncharacterized protein</fullName>
    </submittedName>
</protein>
<dbReference type="OrthoDB" id="10254663at2759"/>
<feature type="compositionally biased region" description="Low complexity" evidence="1">
    <location>
        <begin position="71"/>
        <end position="87"/>
    </location>
</feature>
<feature type="compositionally biased region" description="Polar residues" evidence="1">
    <location>
        <begin position="285"/>
        <end position="302"/>
    </location>
</feature>
<keyword evidence="4" id="KW-1185">Reference proteome</keyword>
<evidence type="ECO:0000256" key="1">
    <source>
        <dbReference type="SAM" id="MobiDB-lite"/>
    </source>
</evidence>
<dbReference type="Proteomes" id="UP000507470">
    <property type="component" value="Unassembled WGS sequence"/>
</dbReference>
<gene>
    <name evidence="3" type="ORF">MCOR_13361</name>
</gene>
<keyword evidence="2" id="KW-0732">Signal</keyword>
<feature type="compositionally biased region" description="Polar residues" evidence="1">
    <location>
        <begin position="405"/>
        <end position="422"/>
    </location>
</feature>
<feature type="compositionally biased region" description="Polar residues" evidence="1">
    <location>
        <begin position="432"/>
        <end position="462"/>
    </location>
</feature>
<feature type="compositionally biased region" description="Polar residues" evidence="1">
    <location>
        <begin position="52"/>
        <end position="64"/>
    </location>
</feature>
<feature type="compositionally biased region" description="Basic and acidic residues" evidence="1">
    <location>
        <begin position="269"/>
        <end position="283"/>
    </location>
</feature>